<name>A0A430KVF9_9GAMM</name>
<evidence type="ECO:0000259" key="6">
    <source>
        <dbReference type="Pfam" id="PF07298"/>
    </source>
</evidence>
<keyword evidence="2 5" id="KW-0812">Transmembrane</keyword>
<dbReference type="OrthoDB" id="5293641at2"/>
<evidence type="ECO:0000313" key="8">
    <source>
        <dbReference type="Proteomes" id="UP000283087"/>
    </source>
</evidence>
<keyword evidence="3 5" id="KW-1133">Transmembrane helix</keyword>
<gene>
    <name evidence="7" type="ORF">EH243_00345</name>
</gene>
<dbReference type="Pfam" id="PF07298">
    <property type="entry name" value="NnrU"/>
    <property type="match status" value="1"/>
</dbReference>
<evidence type="ECO:0000256" key="3">
    <source>
        <dbReference type="ARBA" id="ARBA00022989"/>
    </source>
</evidence>
<feature type="transmembrane region" description="Helical" evidence="5">
    <location>
        <begin position="37"/>
        <end position="58"/>
    </location>
</feature>
<feature type="transmembrane region" description="Helical" evidence="5">
    <location>
        <begin position="112"/>
        <end position="137"/>
    </location>
</feature>
<evidence type="ECO:0000313" key="7">
    <source>
        <dbReference type="EMBL" id="RTE67438.1"/>
    </source>
</evidence>
<proteinExistence type="predicted"/>
<evidence type="ECO:0000256" key="5">
    <source>
        <dbReference type="SAM" id="Phobius"/>
    </source>
</evidence>
<dbReference type="AlphaFoldDB" id="A0A430KVF9"/>
<feature type="transmembrane region" description="Helical" evidence="5">
    <location>
        <begin position="157"/>
        <end position="178"/>
    </location>
</feature>
<evidence type="ECO:0000256" key="4">
    <source>
        <dbReference type="ARBA" id="ARBA00023136"/>
    </source>
</evidence>
<keyword evidence="4 5" id="KW-0472">Membrane</keyword>
<reference evidence="7 8" key="1">
    <citation type="submission" date="2018-11" db="EMBL/GenBank/DDBJ databases">
        <title>The draft genome sequence of Amphritea opalescens ANRC-JH13T.</title>
        <authorList>
            <person name="Fang Z."/>
            <person name="Zhang Y."/>
            <person name="Han X."/>
        </authorList>
    </citation>
    <scope>NUCLEOTIDE SEQUENCE [LARGE SCALE GENOMIC DNA]</scope>
    <source>
        <strain evidence="7 8">ANRC-JH13</strain>
    </source>
</reference>
<dbReference type="GO" id="GO:0016020">
    <property type="term" value="C:membrane"/>
    <property type="evidence" value="ECO:0007669"/>
    <property type="project" value="UniProtKB-SubCell"/>
</dbReference>
<dbReference type="EMBL" id="RQXW01000001">
    <property type="protein sequence ID" value="RTE67438.1"/>
    <property type="molecule type" value="Genomic_DNA"/>
</dbReference>
<organism evidence="7 8">
    <name type="scientific">Amphritea opalescens</name>
    <dbReference type="NCBI Taxonomy" id="2490544"/>
    <lineage>
        <taxon>Bacteria</taxon>
        <taxon>Pseudomonadati</taxon>
        <taxon>Pseudomonadota</taxon>
        <taxon>Gammaproteobacteria</taxon>
        <taxon>Oceanospirillales</taxon>
        <taxon>Oceanospirillaceae</taxon>
        <taxon>Amphritea</taxon>
    </lineage>
</organism>
<evidence type="ECO:0000256" key="1">
    <source>
        <dbReference type="ARBA" id="ARBA00004141"/>
    </source>
</evidence>
<feature type="domain" description="NnrU" evidence="6">
    <location>
        <begin position="3"/>
        <end position="187"/>
    </location>
</feature>
<comment type="caution">
    <text evidence="7">The sequence shown here is derived from an EMBL/GenBank/DDBJ whole genome shotgun (WGS) entry which is preliminary data.</text>
</comment>
<feature type="transmembrane region" description="Helical" evidence="5">
    <location>
        <begin position="70"/>
        <end position="92"/>
    </location>
</feature>
<comment type="subcellular location">
    <subcellularLocation>
        <location evidence="1">Membrane</location>
        <topology evidence="1">Multi-pass membrane protein</topology>
    </subcellularLocation>
</comment>
<sequence length="189" mass="20987">MLVLILGLILFLGIHSVSIVAEPLRNRAVAVSELGWKLFYAAVSLLGLWLIISGYAAARLDPYLIYVSPRWTRHLAALLLLPVFVFALAPYFPGRIKRTLGHPQLVAVKLWALSHLLVNGTLADLVLFGSFLAWAVIDRISMKRRQPRPVPGVPESWVNDVILIILGLALYVVTVLWAHQWLIGVAPFA</sequence>
<dbReference type="Proteomes" id="UP000283087">
    <property type="component" value="Unassembled WGS sequence"/>
</dbReference>
<keyword evidence="8" id="KW-1185">Reference proteome</keyword>
<protein>
    <submittedName>
        <fullName evidence="7">NnrU family protein</fullName>
    </submittedName>
</protein>
<dbReference type="RefSeq" id="WP_126156648.1">
    <property type="nucleotide sequence ID" value="NZ_RQXW01000001.1"/>
</dbReference>
<accession>A0A430KVF9</accession>
<dbReference type="InterPro" id="IPR009915">
    <property type="entry name" value="NnrU_dom"/>
</dbReference>
<evidence type="ECO:0000256" key="2">
    <source>
        <dbReference type="ARBA" id="ARBA00022692"/>
    </source>
</evidence>